<protein>
    <submittedName>
        <fullName evidence="3">Related to monocarboxylate transporter 2 (N-terminal part)</fullName>
    </submittedName>
</protein>
<feature type="compositionally biased region" description="Polar residues" evidence="1">
    <location>
        <begin position="1"/>
        <end position="30"/>
    </location>
</feature>
<feature type="transmembrane region" description="Helical" evidence="2">
    <location>
        <begin position="199"/>
        <end position="223"/>
    </location>
</feature>
<sequence length="271" mass="29806">MSLQPGIGSSASSSRLQQRWPSRSSVTDTTDAVDFRARLGSTSQQHYASSSHAIIEDDEKPQEQDRSKHNDSKTVSDDEAPITPPILTPTYPPTSERRPSASSSNRDVPLVDLPPIDGGSAAWRFVVCGFVIWSMVWGIAYSYGNFQDYHEHNPESPFYGESVTSISAVGTLVIGCQHFVPLLLRGFTATYAHLHRKMVMVSLVLSAFSILIASFSTSIAMLIAFQGVFFGITSGILLTPVVLYLGQWFDKRGFAIMQTPYQRTPTTYPSS</sequence>
<proteinExistence type="predicted"/>
<dbReference type="PANTHER" id="PTHR11360:SF287">
    <property type="entry name" value="MFS MONOCARBOXYLATE TRANSPORTER"/>
    <property type="match status" value="1"/>
</dbReference>
<feature type="transmembrane region" description="Helical" evidence="2">
    <location>
        <begin position="163"/>
        <end position="187"/>
    </location>
</feature>
<accession>A0A127Z9E6</accession>
<keyword evidence="2" id="KW-0812">Transmembrane</keyword>
<feature type="compositionally biased region" description="Pro residues" evidence="1">
    <location>
        <begin position="82"/>
        <end position="92"/>
    </location>
</feature>
<dbReference type="InterPro" id="IPR050327">
    <property type="entry name" value="Proton-linked_MCT"/>
</dbReference>
<dbReference type="SUPFAM" id="SSF103473">
    <property type="entry name" value="MFS general substrate transporter"/>
    <property type="match status" value="1"/>
</dbReference>
<name>A0A127Z9E6_9BASI</name>
<feature type="transmembrane region" description="Helical" evidence="2">
    <location>
        <begin position="229"/>
        <end position="249"/>
    </location>
</feature>
<keyword evidence="2" id="KW-1133">Transmembrane helix</keyword>
<keyword evidence="2" id="KW-0472">Membrane</keyword>
<evidence type="ECO:0000313" key="3">
    <source>
        <dbReference type="EMBL" id="CDU22572.1"/>
    </source>
</evidence>
<evidence type="ECO:0000256" key="2">
    <source>
        <dbReference type="SAM" id="Phobius"/>
    </source>
</evidence>
<dbReference type="PANTHER" id="PTHR11360">
    <property type="entry name" value="MONOCARBOXYLATE TRANSPORTER"/>
    <property type="match status" value="1"/>
</dbReference>
<dbReference type="EMBL" id="LK056656">
    <property type="protein sequence ID" value="CDU22572.1"/>
    <property type="molecule type" value="Genomic_DNA"/>
</dbReference>
<dbReference type="Gene3D" id="1.20.1250.20">
    <property type="entry name" value="MFS general substrate transporter like domains"/>
    <property type="match status" value="1"/>
</dbReference>
<dbReference type="AlphaFoldDB" id="A0A127Z9E6"/>
<evidence type="ECO:0000256" key="1">
    <source>
        <dbReference type="SAM" id="MobiDB-lite"/>
    </source>
</evidence>
<organism evidence="3">
    <name type="scientific">Sporisorium scitamineum</name>
    <dbReference type="NCBI Taxonomy" id="49012"/>
    <lineage>
        <taxon>Eukaryota</taxon>
        <taxon>Fungi</taxon>
        <taxon>Dikarya</taxon>
        <taxon>Basidiomycota</taxon>
        <taxon>Ustilaginomycotina</taxon>
        <taxon>Ustilaginomycetes</taxon>
        <taxon>Ustilaginales</taxon>
        <taxon>Ustilaginaceae</taxon>
        <taxon>Sporisorium</taxon>
    </lineage>
</organism>
<feature type="transmembrane region" description="Helical" evidence="2">
    <location>
        <begin position="122"/>
        <end position="143"/>
    </location>
</feature>
<feature type="compositionally biased region" description="Polar residues" evidence="1">
    <location>
        <begin position="40"/>
        <end position="52"/>
    </location>
</feature>
<dbReference type="InterPro" id="IPR036259">
    <property type="entry name" value="MFS_trans_sf"/>
</dbReference>
<feature type="region of interest" description="Disordered" evidence="1">
    <location>
        <begin position="1"/>
        <end position="108"/>
    </location>
</feature>
<feature type="compositionally biased region" description="Basic and acidic residues" evidence="1">
    <location>
        <begin position="61"/>
        <end position="76"/>
    </location>
</feature>
<reference evidence="3" key="1">
    <citation type="submission" date="2014-06" db="EMBL/GenBank/DDBJ databases">
        <authorList>
            <person name="Ju J."/>
            <person name="Zhang J."/>
        </authorList>
    </citation>
    <scope>NUCLEOTIDE SEQUENCE</scope>
    <source>
        <strain evidence="3">SscI8</strain>
    </source>
</reference>
<dbReference type="OrthoDB" id="2213137at2759"/>
<gene>
    <name evidence="3" type="ORF">SPSC_01202</name>
</gene>